<dbReference type="Pfam" id="PF08757">
    <property type="entry name" value="CotH"/>
    <property type="match status" value="1"/>
</dbReference>
<protein>
    <recommendedName>
        <fullName evidence="5">Spore coat protein CotH</fullName>
    </recommendedName>
</protein>
<name>A0A265E5N8_9STAP</name>
<dbReference type="AlphaFoldDB" id="A0A265E5N8"/>
<dbReference type="RefSeq" id="WP_094906480.1">
    <property type="nucleotide sequence ID" value="NZ_NPEZ01000003.1"/>
</dbReference>
<keyword evidence="2" id="KW-0732">Signal</keyword>
<feature type="compositionally biased region" description="Low complexity" evidence="1">
    <location>
        <begin position="23"/>
        <end position="37"/>
    </location>
</feature>
<dbReference type="PROSITE" id="PS51257">
    <property type="entry name" value="PROKAR_LIPOPROTEIN"/>
    <property type="match status" value="1"/>
</dbReference>
<dbReference type="PANTHER" id="PTHR40050:SF1">
    <property type="entry name" value="INNER SPORE COAT PROTEIN H"/>
    <property type="match status" value="1"/>
</dbReference>
<accession>A0A265E5N8</accession>
<sequence length="577" mass="66051">MKLFYAIVFFLLIIAGCGAEAPPGDSEASDASGSAPPMEDHPDDDIRTLRLYIESHDVEYLYDRAPDNDKRVPAHAKLDDDDEVLALEGVRFRGNTTRLRQKKPFNIEFSKPQEFLDGSDRLNLNAMFTDPSMMREQLAFDMFEKVGVDAPDTEYYRLYINDRYEGLYTRVERIDENFLENRGMNPAGTLIRDRMRSHRYEVNSGVNSTFAYSLGNVGEKAEQLELIFDYRGSPNWLKYGDFHQWVADTPAGENFAQELSTHVDLENYMNFLAIHFIIGDTDSFGDDYWMYLDHQDPEGKWKFIPWDKDLTMGSVYRSRDFGGIANDFFYYENPVSTTWDNVLIEKTLATDALREQLEAHILTLMETELSPDFMAERIEAYEQLIDGEMETDFSSQAFQLHDQNHFGAVEDYDDRKKTVSEYFKLRKEYLTKQFDAPEDAAPSYHASASVESNEPIYLTDERGFVLAEIVPSQISGSPSIELEASAEPDVAGVKRKYTLTVEGGRIEADIGLYYRRDADNSGKGSWIGDSQDLDQLYSLKVFSEDSTLESTSNPYINKVTFTDVLEGTTEYTMEFGE</sequence>
<evidence type="ECO:0008006" key="5">
    <source>
        <dbReference type="Google" id="ProtNLM"/>
    </source>
</evidence>
<organism evidence="3 4">
    <name type="scientific">Salinicoccus roseus</name>
    <dbReference type="NCBI Taxonomy" id="45670"/>
    <lineage>
        <taxon>Bacteria</taxon>
        <taxon>Bacillati</taxon>
        <taxon>Bacillota</taxon>
        <taxon>Bacilli</taxon>
        <taxon>Bacillales</taxon>
        <taxon>Staphylococcaceae</taxon>
        <taxon>Salinicoccus</taxon>
    </lineage>
</organism>
<comment type="caution">
    <text evidence="3">The sequence shown here is derived from an EMBL/GenBank/DDBJ whole genome shotgun (WGS) entry which is preliminary data.</text>
</comment>
<evidence type="ECO:0000256" key="2">
    <source>
        <dbReference type="SAM" id="SignalP"/>
    </source>
</evidence>
<evidence type="ECO:0000256" key="1">
    <source>
        <dbReference type="SAM" id="MobiDB-lite"/>
    </source>
</evidence>
<gene>
    <name evidence="3" type="ORF">CFN03_07475</name>
</gene>
<proteinExistence type="predicted"/>
<feature type="region of interest" description="Disordered" evidence="1">
    <location>
        <begin position="22"/>
        <end position="44"/>
    </location>
</feature>
<evidence type="ECO:0000313" key="4">
    <source>
        <dbReference type="Proteomes" id="UP000216682"/>
    </source>
</evidence>
<dbReference type="InterPro" id="IPR014867">
    <property type="entry name" value="Spore_coat_CotH_CotH2/3/7"/>
</dbReference>
<feature type="chain" id="PRO_5012537526" description="Spore coat protein CotH" evidence="2">
    <location>
        <begin position="22"/>
        <end position="577"/>
    </location>
</feature>
<dbReference type="Proteomes" id="UP000216682">
    <property type="component" value="Unassembled WGS sequence"/>
</dbReference>
<dbReference type="PANTHER" id="PTHR40050">
    <property type="entry name" value="INNER SPORE COAT PROTEIN H"/>
    <property type="match status" value="1"/>
</dbReference>
<dbReference type="EMBL" id="NPEZ01000003">
    <property type="protein sequence ID" value="OZT76911.1"/>
    <property type="molecule type" value="Genomic_DNA"/>
</dbReference>
<reference evidence="3 4" key="1">
    <citation type="submission" date="2017-07" db="EMBL/GenBank/DDBJ databases">
        <title>Shotgun whole genome sequences of three halophilic bacterial isolates.</title>
        <authorList>
            <person name="Pozzo T."/>
            <person name="Higdon S.M."/>
            <person name="Quillaguaman J."/>
        </authorList>
    </citation>
    <scope>NUCLEOTIDE SEQUENCE [LARGE SCALE GENOMIC DNA]</scope>
    <source>
        <strain evidence="3 4">BU-1</strain>
    </source>
</reference>
<evidence type="ECO:0000313" key="3">
    <source>
        <dbReference type="EMBL" id="OZT76911.1"/>
    </source>
</evidence>
<feature type="signal peptide" evidence="2">
    <location>
        <begin position="1"/>
        <end position="21"/>
    </location>
</feature>